<keyword evidence="1" id="KW-0812">Transmembrane</keyword>
<proteinExistence type="predicted"/>
<dbReference type="RefSeq" id="WP_134531199.1">
    <property type="nucleotide sequence ID" value="NZ_CAADJA010000002.1"/>
</dbReference>
<dbReference type="InterPro" id="IPR032789">
    <property type="entry name" value="T2SS-T3SS_pil_N"/>
</dbReference>
<accession>A0A484ZJX4</accession>
<reference evidence="3 4" key="1">
    <citation type="submission" date="2019-03" db="EMBL/GenBank/DDBJ databases">
        <authorList>
            <consortium name="Pathogen Informatics"/>
        </authorList>
    </citation>
    <scope>NUCLEOTIDE SEQUENCE [LARGE SCALE GENOMIC DNA]</scope>
    <source>
        <strain evidence="3 4">NCTC12282</strain>
    </source>
</reference>
<keyword evidence="1" id="KW-1133">Transmembrane helix</keyword>
<keyword evidence="1" id="KW-0472">Membrane</keyword>
<evidence type="ECO:0000256" key="1">
    <source>
        <dbReference type="SAM" id="Phobius"/>
    </source>
</evidence>
<feature type="transmembrane region" description="Helical" evidence="1">
    <location>
        <begin position="6"/>
        <end position="25"/>
    </location>
</feature>
<organism evidence="3 4">
    <name type="scientific">Budvicia aquatica</name>
    <dbReference type="NCBI Taxonomy" id="82979"/>
    <lineage>
        <taxon>Bacteria</taxon>
        <taxon>Pseudomonadati</taxon>
        <taxon>Pseudomonadota</taxon>
        <taxon>Gammaproteobacteria</taxon>
        <taxon>Enterobacterales</taxon>
        <taxon>Budviciaceae</taxon>
        <taxon>Budvicia</taxon>
    </lineage>
</organism>
<evidence type="ECO:0000313" key="3">
    <source>
        <dbReference type="EMBL" id="VFS48724.1"/>
    </source>
</evidence>
<evidence type="ECO:0000259" key="2">
    <source>
        <dbReference type="Pfam" id="PF13629"/>
    </source>
</evidence>
<gene>
    <name evidence="3" type="ORF">NCTC12282_03344</name>
</gene>
<feature type="domain" description="Pilus formation protein N-terminal" evidence="2">
    <location>
        <begin position="25"/>
        <end position="92"/>
    </location>
</feature>
<protein>
    <submittedName>
        <fullName evidence="3">Flp pilus assembly protein, secretin CpaC</fullName>
    </submittedName>
</protein>
<dbReference type="Pfam" id="PF13629">
    <property type="entry name" value="T2SS-T3SS_pil_N"/>
    <property type="match status" value="1"/>
</dbReference>
<dbReference type="Proteomes" id="UP000373449">
    <property type="component" value="Unassembled WGS sequence"/>
</dbReference>
<dbReference type="AlphaFoldDB" id="A0A484ZJX4"/>
<sequence length="129" mass="14192">MCQRNYIWQVCILASAFFINTAVFAEQLYLKPGMSKQINTRDSIKTVFISSPEIADYKVIGNKSVVLYGKKSGSAEISVYGANSKVIYNVSLGVDPLLPSYHSVLGRNIPAATLSLNVLMITQVKPPIY</sequence>
<dbReference type="EMBL" id="CAADJA010000002">
    <property type="protein sequence ID" value="VFS48724.1"/>
    <property type="molecule type" value="Genomic_DNA"/>
</dbReference>
<evidence type="ECO:0000313" key="4">
    <source>
        <dbReference type="Proteomes" id="UP000373449"/>
    </source>
</evidence>
<name>A0A484ZJX4_9GAMM</name>